<sequence>MPNILKKPLAEADLLDIWNFIANESLEKADIFLQKIENKLKILAENPGMGRKRDELLPNLRSFPVGSYLIFYHPINQGIEVVRVLHGSRDIPNFFVDDSLEDE</sequence>
<dbReference type="Proteomes" id="UP000662185">
    <property type="component" value="Unassembled WGS sequence"/>
</dbReference>
<comment type="caution">
    <text evidence="4">The sequence shown here is derived from an EMBL/GenBank/DDBJ whole genome shotgun (WGS) entry which is preliminary data.</text>
</comment>
<dbReference type="Gene3D" id="3.30.2310.20">
    <property type="entry name" value="RelE-like"/>
    <property type="match status" value="1"/>
</dbReference>
<dbReference type="PANTHER" id="PTHR33755">
    <property type="entry name" value="TOXIN PARE1-RELATED"/>
    <property type="match status" value="1"/>
</dbReference>
<organism evidence="4 5">
    <name type="scientific">Anabaena sphaerica FACHB-251</name>
    <dbReference type="NCBI Taxonomy" id="2692883"/>
    <lineage>
        <taxon>Bacteria</taxon>
        <taxon>Bacillati</taxon>
        <taxon>Cyanobacteriota</taxon>
        <taxon>Cyanophyceae</taxon>
        <taxon>Nostocales</taxon>
        <taxon>Nostocaceae</taxon>
        <taxon>Anabaena</taxon>
    </lineage>
</organism>
<dbReference type="RefSeq" id="WP_190562287.1">
    <property type="nucleotide sequence ID" value="NZ_JACJQU010000010.1"/>
</dbReference>
<comment type="similarity">
    <text evidence="1 3">Belongs to the RelE toxin family.</text>
</comment>
<dbReference type="PANTHER" id="PTHR33755:SF6">
    <property type="entry name" value="PLASMID STABILIZATION SYSTEM PROTEIN"/>
    <property type="match status" value="1"/>
</dbReference>
<accession>A0A926WIG1</accession>
<name>A0A926WIG1_9NOST</name>
<dbReference type="Pfam" id="PF05016">
    <property type="entry name" value="ParE_toxin"/>
    <property type="match status" value="1"/>
</dbReference>
<dbReference type="InterPro" id="IPR051803">
    <property type="entry name" value="TA_system_RelE-like_toxin"/>
</dbReference>
<protein>
    <recommendedName>
        <fullName evidence="3">Toxin</fullName>
    </recommendedName>
</protein>
<dbReference type="InterPro" id="IPR035093">
    <property type="entry name" value="RelE/ParE_toxin_dom_sf"/>
</dbReference>
<keyword evidence="2" id="KW-1277">Toxin-antitoxin system</keyword>
<evidence type="ECO:0000256" key="2">
    <source>
        <dbReference type="ARBA" id="ARBA00022649"/>
    </source>
</evidence>
<evidence type="ECO:0000313" key="4">
    <source>
        <dbReference type="EMBL" id="MBD2295179.1"/>
    </source>
</evidence>
<evidence type="ECO:0000256" key="1">
    <source>
        <dbReference type="ARBA" id="ARBA00006226"/>
    </source>
</evidence>
<dbReference type="InterPro" id="IPR007712">
    <property type="entry name" value="RelE/ParE_toxin"/>
</dbReference>
<evidence type="ECO:0000313" key="5">
    <source>
        <dbReference type="Proteomes" id="UP000662185"/>
    </source>
</evidence>
<reference evidence="5" key="1">
    <citation type="journal article" date="2020" name="ISME J.">
        <title>Comparative genomics reveals insights into cyanobacterial evolution and habitat adaptation.</title>
        <authorList>
            <person name="Chen M.Y."/>
            <person name="Teng W.K."/>
            <person name="Zhao L."/>
            <person name="Hu C.X."/>
            <person name="Zhou Y.K."/>
            <person name="Han B.P."/>
            <person name="Song L.R."/>
            <person name="Shu W.S."/>
        </authorList>
    </citation>
    <scope>NUCLEOTIDE SEQUENCE [LARGE SCALE GENOMIC DNA]</scope>
    <source>
        <strain evidence="5">FACHB-251</strain>
    </source>
</reference>
<dbReference type="AlphaFoldDB" id="A0A926WIG1"/>
<dbReference type="EMBL" id="JACJQU010000010">
    <property type="protein sequence ID" value="MBD2295179.1"/>
    <property type="molecule type" value="Genomic_DNA"/>
</dbReference>
<keyword evidence="5" id="KW-1185">Reference proteome</keyword>
<proteinExistence type="inferred from homology"/>
<dbReference type="PIRSF" id="PIRSF029218">
    <property type="entry name" value="ParE"/>
    <property type="match status" value="1"/>
</dbReference>
<gene>
    <name evidence="4" type="ORF">H6G06_17245</name>
</gene>
<evidence type="ECO:0000256" key="3">
    <source>
        <dbReference type="PIRNR" id="PIRNR029218"/>
    </source>
</evidence>
<dbReference type="InterPro" id="IPR028344">
    <property type="entry name" value="ParE1/4"/>
</dbReference>